<dbReference type="NCBIfam" id="TIGR00254">
    <property type="entry name" value="GGDEF"/>
    <property type="match status" value="1"/>
</dbReference>
<dbReference type="SMART" id="SM00065">
    <property type="entry name" value="GAF"/>
    <property type="match status" value="2"/>
</dbReference>
<dbReference type="InterPro" id="IPR043128">
    <property type="entry name" value="Rev_trsase/Diguanyl_cyclase"/>
</dbReference>
<dbReference type="Pfam" id="PF00990">
    <property type="entry name" value="GGDEF"/>
    <property type="match status" value="1"/>
</dbReference>
<organism evidence="5 6">
    <name type="scientific">Sulfuriferula nivalis</name>
    <dbReference type="NCBI Taxonomy" id="2675298"/>
    <lineage>
        <taxon>Bacteria</taxon>
        <taxon>Pseudomonadati</taxon>
        <taxon>Pseudomonadota</taxon>
        <taxon>Betaproteobacteria</taxon>
        <taxon>Nitrosomonadales</taxon>
        <taxon>Sulfuricellaceae</taxon>
        <taxon>Sulfuriferula</taxon>
    </lineage>
</organism>
<protein>
    <recommendedName>
        <fullName evidence="7">Diguanylate cyclase/phosphodiesterase</fullName>
    </recommendedName>
</protein>
<dbReference type="InterPro" id="IPR029787">
    <property type="entry name" value="Nucleotide_cyclase"/>
</dbReference>
<dbReference type="SUPFAM" id="SSF55073">
    <property type="entry name" value="Nucleotide cyclase"/>
    <property type="match status" value="1"/>
</dbReference>
<dbReference type="Gene3D" id="3.20.20.450">
    <property type="entry name" value="EAL domain"/>
    <property type="match status" value="1"/>
</dbReference>
<feature type="transmembrane region" description="Helical" evidence="2">
    <location>
        <begin position="221"/>
        <end position="240"/>
    </location>
</feature>
<dbReference type="RefSeq" id="WP_162083891.1">
    <property type="nucleotide sequence ID" value="NZ_AP021881.1"/>
</dbReference>
<keyword evidence="2" id="KW-1133">Transmembrane helix</keyword>
<dbReference type="SUPFAM" id="SSF141868">
    <property type="entry name" value="EAL domain-like"/>
    <property type="match status" value="1"/>
</dbReference>
<dbReference type="GO" id="GO:0071111">
    <property type="term" value="F:cyclic-guanylate-specific phosphodiesterase activity"/>
    <property type="evidence" value="ECO:0007669"/>
    <property type="project" value="UniProtKB-EC"/>
</dbReference>
<proteinExistence type="predicted"/>
<feature type="domain" description="GGDEF" evidence="4">
    <location>
        <begin position="687"/>
        <end position="819"/>
    </location>
</feature>
<name>A0A809RDQ1_9PROT</name>
<dbReference type="Pfam" id="PF00563">
    <property type="entry name" value="EAL"/>
    <property type="match status" value="1"/>
</dbReference>
<evidence type="ECO:0000259" key="3">
    <source>
        <dbReference type="PROSITE" id="PS50883"/>
    </source>
</evidence>
<dbReference type="InterPro" id="IPR001633">
    <property type="entry name" value="EAL_dom"/>
</dbReference>
<dbReference type="PROSITE" id="PS50887">
    <property type="entry name" value="GGDEF"/>
    <property type="match status" value="1"/>
</dbReference>
<evidence type="ECO:0008006" key="7">
    <source>
        <dbReference type="Google" id="ProtNLM"/>
    </source>
</evidence>
<evidence type="ECO:0000313" key="5">
    <source>
        <dbReference type="EMBL" id="BBO99898.1"/>
    </source>
</evidence>
<feature type="domain" description="EAL" evidence="3">
    <location>
        <begin position="828"/>
        <end position="1082"/>
    </location>
</feature>
<feature type="transmembrane region" description="Helical" evidence="2">
    <location>
        <begin position="12"/>
        <end position="32"/>
    </location>
</feature>
<sequence>MKPTHNGRRFSAYLWLTLAIYIALIIAFAVYVRAEKAIDTANDLRLQSYLLADELRQSSDDLTRMARAYTATGNPIYKQHYQEILDIRNGKHPRPEDYENIYWDLVQLDDQRPRPSSNQTISLLDLMRQAHFTNAEFAKLALAKANSDALTHTEFAAFQRVENDVAQPVSGIHTDALAMLHSQAYYQDKAAIMQPISQFQQMVELRTNASVEAAKQLATQLRWIFIILGAALFFALWRIYRNMRRMLGGSLHEIYQQVENLAQGKFYPFISIPSGMNNSVLGWLAATQTKLNEIDTARNLAQAQMLRMTSLYAALSQCNQAIVRSKNQTELFAKVCEASVTYGGMKMAWIGWLDTATQQIIPVSQYGEGTDYIDHLHIVPNSQDTSAHGPTTIAIRNDQAYYCQDFITDPTTAPWHELGKQYGWGSSATLPIHQNNQVVGAFNMYSSRIHAFDAAAQRLLEEMVADIDFALANFERRTQQQHDQLMTDQRVFMLELITSDKSLDEILTTITHRVESLKPDVMCSILLLDAEKQTLHVASAPSLPDFFNAAIDGEPIGENAGSCGNTAYTKQRTIVEDIAHHPYWKNYRAIAQQAKLAACWSEPIIGSQQKVLGTFALYQHTATAPNRNDIQLIEMLAHFIAIAIERKRDEINIHNLAHFDPLTDLPNRLLLEDRARQSISVAQRAGSNLAVLFLDLDHFKNINDNLGHRIGDELLIQLAQRLKTLLRDEDTVSRLGGDEFIFVLPDTHPDAAAHVAEKLLAATARPYQIQGHELILTASVGIAIYPQNGDDFDTLIKHADVAMYRAKNSGRNSYRYYTEEMQAKSARILILENALRRALDQQQFVLNYQPQISTDTGKLVGAETLLRWHHPELGLISPAEFIPIAEDSGQIYQIGAWVLRTAIQQLKSWIEAGLPPMIIAVNLSAVQFRHTGLPDLVTSLLNEIDLPAQYLELELTESVAMDEPLEAIAIMDNLHNRGVRMSIDDFGTGYSSLNYLKKFKVYKLKIDQSFIRDINTDPEDKAIVTAIISMAHSLGFQTIAEGVETAEQLDFLRIQGCDEIQGYHYSKPLNTEQFSAFVRDWQPLKDK</sequence>
<dbReference type="AlphaFoldDB" id="A0A809RDQ1"/>
<reference evidence="6" key="1">
    <citation type="submission" date="2019-11" db="EMBL/GenBank/DDBJ databases">
        <title>Isolation and characterization of a novel species in the genus Sulfuriferula.</title>
        <authorList>
            <person name="Mochizuki J."/>
            <person name="Kojima H."/>
            <person name="Fukui M."/>
        </authorList>
    </citation>
    <scope>NUCLEOTIDE SEQUENCE [LARGE SCALE GENOMIC DNA]</scope>
    <source>
        <strain evidence="6">SGTM</strain>
    </source>
</reference>
<keyword evidence="6" id="KW-1185">Reference proteome</keyword>
<dbReference type="GO" id="GO:0071732">
    <property type="term" value="P:cellular response to nitric oxide"/>
    <property type="evidence" value="ECO:0007669"/>
    <property type="project" value="UniProtKB-ARBA"/>
</dbReference>
<evidence type="ECO:0000259" key="4">
    <source>
        <dbReference type="PROSITE" id="PS50887"/>
    </source>
</evidence>
<dbReference type="Gene3D" id="3.30.70.270">
    <property type="match status" value="1"/>
</dbReference>
<keyword evidence="2" id="KW-0472">Membrane</keyword>
<dbReference type="SUPFAM" id="SSF55781">
    <property type="entry name" value="GAF domain-like"/>
    <property type="match status" value="2"/>
</dbReference>
<dbReference type="SMART" id="SM00267">
    <property type="entry name" value="GGDEF"/>
    <property type="match status" value="1"/>
</dbReference>
<dbReference type="EMBL" id="AP021881">
    <property type="protein sequence ID" value="BBO99898.1"/>
    <property type="molecule type" value="Genomic_DNA"/>
</dbReference>
<evidence type="ECO:0000256" key="2">
    <source>
        <dbReference type="SAM" id="Phobius"/>
    </source>
</evidence>
<dbReference type="CDD" id="cd01948">
    <property type="entry name" value="EAL"/>
    <property type="match status" value="1"/>
</dbReference>
<dbReference type="KEGG" id="sniv:SFSGTM_06070"/>
<gene>
    <name evidence="5" type="ORF">SFSGTM_06070</name>
</gene>
<dbReference type="Gene3D" id="3.30.450.40">
    <property type="match status" value="2"/>
</dbReference>
<dbReference type="InterPro" id="IPR003018">
    <property type="entry name" value="GAF"/>
</dbReference>
<dbReference type="InterPro" id="IPR052155">
    <property type="entry name" value="Biofilm_reg_signaling"/>
</dbReference>
<dbReference type="Proteomes" id="UP000463939">
    <property type="component" value="Chromosome"/>
</dbReference>
<keyword evidence="2" id="KW-0812">Transmembrane</keyword>
<dbReference type="InterPro" id="IPR000160">
    <property type="entry name" value="GGDEF_dom"/>
</dbReference>
<dbReference type="PANTHER" id="PTHR44757">
    <property type="entry name" value="DIGUANYLATE CYCLASE DGCP"/>
    <property type="match status" value="1"/>
</dbReference>
<dbReference type="PANTHER" id="PTHR44757:SF2">
    <property type="entry name" value="BIOFILM ARCHITECTURE MAINTENANCE PROTEIN MBAA"/>
    <property type="match status" value="1"/>
</dbReference>
<dbReference type="FunFam" id="3.30.70.270:FF:000001">
    <property type="entry name" value="Diguanylate cyclase domain protein"/>
    <property type="match status" value="1"/>
</dbReference>
<dbReference type="SMART" id="SM00052">
    <property type="entry name" value="EAL"/>
    <property type="match status" value="1"/>
</dbReference>
<comment type="catalytic activity">
    <reaction evidence="1">
        <text>3',3'-c-di-GMP + H2O = 5'-phosphoguanylyl(3'-&gt;5')guanosine + H(+)</text>
        <dbReference type="Rhea" id="RHEA:24902"/>
        <dbReference type="ChEBI" id="CHEBI:15377"/>
        <dbReference type="ChEBI" id="CHEBI:15378"/>
        <dbReference type="ChEBI" id="CHEBI:58754"/>
        <dbReference type="ChEBI" id="CHEBI:58805"/>
        <dbReference type="EC" id="3.1.4.52"/>
    </reaction>
    <physiologicalReaction direction="left-to-right" evidence="1">
        <dbReference type="Rhea" id="RHEA:24903"/>
    </physiologicalReaction>
</comment>
<evidence type="ECO:0000313" key="6">
    <source>
        <dbReference type="Proteomes" id="UP000463939"/>
    </source>
</evidence>
<dbReference type="FunFam" id="3.20.20.450:FF:000001">
    <property type="entry name" value="Cyclic di-GMP phosphodiesterase yahA"/>
    <property type="match status" value="1"/>
</dbReference>
<dbReference type="CDD" id="cd01949">
    <property type="entry name" value="GGDEF"/>
    <property type="match status" value="1"/>
</dbReference>
<dbReference type="PROSITE" id="PS50883">
    <property type="entry name" value="EAL"/>
    <property type="match status" value="1"/>
</dbReference>
<evidence type="ECO:0000256" key="1">
    <source>
        <dbReference type="ARBA" id="ARBA00051114"/>
    </source>
</evidence>
<accession>A0A809RDQ1</accession>
<dbReference type="InterPro" id="IPR035919">
    <property type="entry name" value="EAL_sf"/>
</dbReference>
<dbReference type="InterPro" id="IPR029016">
    <property type="entry name" value="GAF-like_dom_sf"/>
</dbReference>
<dbReference type="Pfam" id="PF13185">
    <property type="entry name" value="GAF_2"/>
    <property type="match status" value="2"/>
</dbReference>